<evidence type="ECO:0000256" key="7">
    <source>
        <dbReference type="ARBA" id="ARBA00023065"/>
    </source>
</evidence>
<accession>A0A2B4SMX8</accession>
<gene>
    <name evidence="14" type="primary">Slc9c1</name>
    <name evidence="14" type="ORF">AWC38_SpisGene3176</name>
</gene>
<dbReference type="InterPro" id="IPR006153">
    <property type="entry name" value="Cation/H_exchanger_TM"/>
</dbReference>
<evidence type="ECO:0000313" key="15">
    <source>
        <dbReference type="Proteomes" id="UP000225706"/>
    </source>
</evidence>
<dbReference type="SMART" id="SM00100">
    <property type="entry name" value="cNMP"/>
    <property type="match status" value="1"/>
</dbReference>
<feature type="chain" id="PRO_5012902759" evidence="12">
    <location>
        <begin position="22"/>
        <end position="1374"/>
    </location>
</feature>
<dbReference type="InterPro" id="IPR027359">
    <property type="entry name" value="Volt_channel_dom_sf"/>
</dbReference>
<proteinExistence type="predicted"/>
<dbReference type="InterPro" id="IPR005821">
    <property type="entry name" value="Ion_trans_dom"/>
</dbReference>
<dbReference type="CDD" id="cd00038">
    <property type="entry name" value="CAP_ED"/>
    <property type="match status" value="1"/>
</dbReference>
<dbReference type="InterPro" id="IPR018490">
    <property type="entry name" value="cNMP-bd_dom_sf"/>
</dbReference>
<dbReference type="GO" id="GO:0098719">
    <property type="term" value="P:sodium ion import across plasma membrane"/>
    <property type="evidence" value="ECO:0007669"/>
    <property type="project" value="TreeGrafter"/>
</dbReference>
<feature type="transmembrane region" description="Helical" evidence="11">
    <location>
        <begin position="256"/>
        <end position="277"/>
    </location>
</feature>
<feature type="transmembrane region" description="Helical" evidence="11">
    <location>
        <begin position="171"/>
        <end position="194"/>
    </location>
</feature>
<evidence type="ECO:0000256" key="11">
    <source>
        <dbReference type="SAM" id="Phobius"/>
    </source>
</evidence>
<protein>
    <submittedName>
        <fullName evidence="14">Sodium/hydrogen exchanger 10</fullName>
    </submittedName>
</protein>
<feature type="transmembrane region" description="Helical" evidence="11">
    <location>
        <begin position="102"/>
        <end position="125"/>
    </location>
</feature>
<reference evidence="15" key="1">
    <citation type="journal article" date="2017" name="bioRxiv">
        <title>Comparative analysis of the genomes of Stylophora pistillata and Acropora digitifera provides evidence for extensive differences between species of corals.</title>
        <authorList>
            <person name="Voolstra C.R."/>
            <person name="Li Y."/>
            <person name="Liew Y.J."/>
            <person name="Baumgarten S."/>
            <person name="Zoccola D."/>
            <person name="Flot J.-F."/>
            <person name="Tambutte S."/>
            <person name="Allemand D."/>
            <person name="Aranda M."/>
        </authorList>
    </citation>
    <scope>NUCLEOTIDE SEQUENCE [LARGE SCALE GENOMIC DNA]</scope>
</reference>
<feature type="region of interest" description="Disordered" evidence="10">
    <location>
        <begin position="1352"/>
        <end position="1374"/>
    </location>
</feature>
<feature type="transmembrane region" description="Helical" evidence="11">
    <location>
        <begin position="41"/>
        <end position="60"/>
    </location>
</feature>
<dbReference type="PANTHER" id="PTHR10110">
    <property type="entry name" value="SODIUM/HYDROGEN EXCHANGER"/>
    <property type="match status" value="1"/>
</dbReference>
<dbReference type="PROSITE" id="PS50042">
    <property type="entry name" value="CNMP_BINDING_3"/>
    <property type="match status" value="1"/>
</dbReference>
<evidence type="ECO:0000313" key="14">
    <source>
        <dbReference type="EMBL" id="PFX32044.1"/>
    </source>
</evidence>
<keyword evidence="12" id="KW-0732">Signal</keyword>
<dbReference type="PANTHER" id="PTHR10110:SF86">
    <property type="entry name" value="SODIUM_HYDROGEN EXCHANGER 7"/>
    <property type="match status" value="1"/>
</dbReference>
<evidence type="ECO:0000256" key="4">
    <source>
        <dbReference type="ARBA" id="ARBA00022692"/>
    </source>
</evidence>
<feature type="transmembrane region" description="Helical" evidence="11">
    <location>
        <begin position="353"/>
        <end position="373"/>
    </location>
</feature>
<keyword evidence="5 11" id="KW-1133">Transmembrane helix</keyword>
<dbReference type="Proteomes" id="UP000225706">
    <property type="component" value="Unassembled WGS sequence"/>
</dbReference>
<sequence length="1374" mass="154077">MMKGWPIPYTVVLIILGLCFGAISGAVPTLQKYTSMSSQNPHLILTTFLPVLLFESAFAMDVHIFYKMFWQVVLLAVFGLAAATALSGVMAKMVFVDYHWTWLEALLFGSIVSATDPVAVVALLNDLGTSKQLSTIIEGESLLNDGMAIVLYKIFFNLAFSSMTATEIGLYFPRVALGGFFFGLVAGRVTVFWLQHVFNDALVEITITLASTYLTFYIGEEVLGISGVIAVVMLGIQINALKTSISPEVEVFLHRFWEMLAYLANTLIFIMVGVVIMEKALNSLNEYDLFLLVVDYFGITVIRGLVMMTFSPILMRLGYGLSWQNAVVAAWGGLRGAVGLALALQVYIDHPLIGGKLLAHTAGIVMFTLLVNATTMKKLLEKLGMSEISDAKKIAMANAVRQVQESNQRTLTMLKADRFLAGADWDIAERDCEVHNPYVEVDDEHAKETPFLRRLSTCPNCESSVPNEPSAQEFAEMANDGRVRLIKALKVSYWKQFEHGMLSREAVQTLINLADTAMDEEGRFIDIDDLQSYWSVPPFLQKIKDKLEQMKQTKPTEHIPPPNNKILAFMYVVAVHVMFEVIVNTLIVINMVPIVLELSSDDDAPYMETLTIINYIYCSIYIAEATWKTFNTQFQNKKDKVSTETLYKALAFRRFYFKDYWNLIDLSIVALSIVDIVIDEVADKATGSFSPSVLKVAKVFRVLRMGRLVRLFKTLLPRLINSVNDIINRQLSFGYDVGKGYIIAEEEVIKLIDHMVVDKRIAKDLKQRSEQSRLDVVKSLGMLQREHPGIAISVKTRQAIRTILNNARDVMHELKGGGLLDEAEAVKLESLVEVKMKRQLSAPTSISPQKPTELLRNVVWLEGMPSEAVEFVTSAARIKMFEAGDTIARQGEDLKGIYLIVSGMVKIIGVSVARRSCFDGEEPEVGGMIVATDYVSAGNLIGEMGVLTSSQRNSSCTCESAVQAYFITIDDMKVAMSRYPDLEDRLWKVCGVRIAVPLLLEVPAYYSWTKDKIRVMCERSFIVNLSQGYNTIFKTNEQMKEVILIQGKVTDLESRDIYEGPCVLPKIYRTFRLHFDGVEPKILVIARFHETALPDDPADNPSALDLVGLNAERRYRSNSDPSSSQIFGGTEATFRGKRRLSTGGRAMSVDESRHRLDPIPDRLQGRKIVVSSMVEDDKGASENGVRSEGRRLKGSGLEEERLKKALKAIDYDVHPALEQRGQNMETLKKALRSVEDDEQEERWVRDIESALKSIERETAYHESRKRTKIEKVLASVEAHTKQAMSSMNATANDIPKKEKHGLELSLPFRTNATRQEGRTISLQSNGKQIKRVFIPKGWMFCTIAPPKCYSSQRKKRHISKRHTSLSVARQTVSS</sequence>
<dbReference type="GO" id="GO:0051453">
    <property type="term" value="P:regulation of intracellular pH"/>
    <property type="evidence" value="ECO:0007669"/>
    <property type="project" value="TreeGrafter"/>
</dbReference>
<dbReference type="SUPFAM" id="SSF51206">
    <property type="entry name" value="cAMP-binding domain-like"/>
    <property type="match status" value="1"/>
</dbReference>
<evidence type="ECO:0000256" key="5">
    <source>
        <dbReference type="ARBA" id="ARBA00022989"/>
    </source>
</evidence>
<dbReference type="EMBL" id="LSMT01000028">
    <property type="protein sequence ID" value="PFX32044.1"/>
    <property type="molecule type" value="Genomic_DNA"/>
</dbReference>
<comment type="caution">
    <text evidence="14">The sequence shown here is derived from an EMBL/GenBank/DDBJ whole genome shotgun (WGS) entry which is preliminary data.</text>
</comment>
<feature type="transmembrane region" description="Helical" evidence="11">
    <location>
        <begin position="326"/>
        <end position="347"/>
    </location>
</feature>
<dbReference type="Pfam" id="PF00027">
    <property type="entry name" value="cNMP_binding"/>
    <property type="match status" value="1"/>
</dbReference>
<feature type="transmembrane region" description="Helical" evidence="11">
    <location>
        <begin position="568"/>
        <end position="592"/>
    </location>
</feature>
<evidence type="ECO:0000259" key="13">
    <source>
        <dbReference type="PROSITE" id="PS50042"/>
    </source>
</evidence>
<dbReference type="Gene3D" id="6.10.140.1330">
    <property type="match status" value="1"/>
</dbReference>
<dbReference type="SUPFAM" id="SSF81324">
    <property type="entry name" value="Voltage-gated potassium channels"/>
    <property type="match status" value="1"/>
</dbReference>
<evidence type="ECO:0000256" key="2">
    <source>
        <dbReference type="ARBA" id="ARBA00022448"/>
    </source>
</evidence>
<keyword evidence="15" id="KW-1185">Reference proteome</keyword>
<name>A0A2B4SMX8_STYPI</name>
<feature type="transmembrane region" description="Helical" evidence="11">
    <location>
        <begin position="289"/>
        <end position="314"/>
    </location>
</feature>
<feature type="domain" description="Cyclic nucleotide-binding" evidence="13">
    <location>
        <begin position="860"/>
        <end position="988"/>
    </location>
</feature>
<dbReference type="GO" id="GO:0005216">
    <property type="term" value="F:monoatomic ion channel activity"/>
    <property type="evidence" value="ECO:0007669"/>
    <property type="project" value="InterPro"/>
</dbReference>
<dbReference type="GO" id="GO:0015385">
    <property type="term" value="F:sodium:proton antiporter activity"/>
    <property type="evidence" value="ECO:0007669"/>
    <property type="project" value="InterPro"/>
</dbReference>
<feature type="compositionally biased region" description="Basic residues" evidence="10">
    <location>
        <begin position="1352"/>
        <end position="1363"/>
    </location>
</feature>
<feature type="transmembrane region" description="Helical" evidence="11">
    <location>
        <begin position="72"/>
        <end position="96"/>
    </location>
</feature>
<dbReference type="Gene3D" id="2.60.120.10">
    <property type="entry name" value="Jelly Rolls"/>
    <property type="match status" value="1"/>
</dbReference>
<feature type="compositionally biased region" description="Polar residues" evidence="10">
    <location>
        <begin position="1364"/>
        <end position="1374"/>
    </location>
</feature>
<keyword evidence="7" id="KW-0406">Ion transport</keyword>
<dbReference type="GO" id="GO:0015386">
    <property type="term" value="F:potassium:proton antiporter activity"/>
    <property type="evidence" value="ECO:0007669"/>
    <property type="project" value="TreeGrafter"/>
</dbReference>
<dbReference type="InterPro" id="IPR018422">
    <property type="entry name" value="Cation/H_exchanger_CPA1"/>
</dbReference>
<evidence type="ECO:0000256" key="12">
    <source>
        <dbReference type="SAM" id="SignalP"/>
    </source>
</evidence>
<dbReference type="InterPro" id="IPR000595">
    <property type="entry name" value="cNMP-bd_dom"/>
</dbReference>
<dbReference type="STRING" id="50429.A0A2B4SMX8"/>
<evidence type="ECO:0000256" key="6">
    <source>
        <dbReference type="ARBA" id="ARBA00023053"/>
    </source>
</evidence>
<dbReference type="InterPro" id="IPR014710">
    <property type="entry name" value="RmlC-like_jellyroll"/>
</dbReference>
<dbReference type="Pfam" id="PF00520">
    <property type="entry name" value="Ion_trans"/>
    <property type="match status" value="1"/>
</dbReference>
<feature type="signal peptide" evidence="12">
    <location>
        <begin position="1"/>
        <end position="21"/>
    </location>
</feature>
<evidence type="ECO:0000256" key="8">
    <source>
        <dbReference type="ARBA" id="ARBA00023136"/>
    </source>
</evidence>
<comment type="subcellular location">
    <subcellularLocation>
        <location evidence="1">Cell membrane</location>
        <topology evidence="1">Multi-pass membrane protein</topology>
    </subcellularLocation>
</comment>
<dbReference type="Gene3D" id="1.20.120.350">
    <property type="entry name" value="Voltage-gated potassium channels. Chain C"/>
    <property type="match status" value="1"/>
</dbReference>
<evidence type="ECO:0000256" key="1">
    <source>
        <dbReference type="ARBA" id="ARBA00004651"/>
    </source>
</evidence>
<dbReference type="Pfam" id="PF00999">
    <property type="entry name" value="Na_H_Exchanger"/>
    <property type="match status" value="1"/>
</dbReference>
<keyword evidence="4 11" id="KW-0812">Transmembrane</keyword>
<keyword evidence="8 11" id="KW-0472">Membrane</keyword>
<keyword evidence="3" id="KW-1003">Cell membrane</keyword>
<keyword evidence="2" id="KW-0813">Transport</keyword>
<evidence type="ECO:0000256" key="3">
    <source>
        <dbReference type="ARBA" id="ARBA00022475"/>
    </source>
</evidence>
<evidence type="ECO:0000256" key="9">
    <source>
        <dbReference type="ARBA" id="ARBA00023201"/>
    </source>
</evidence>
<dbReference type="OrthoDB" id="441412at2759"/>
<evidence type="ECO:0000256" key="10">
    <source>
        <dbReference type="SAM" id="MobiDB-lite"/>
    </source>
</evidence>
<dbReference type="GO" id="GO:0005886">
    <property type="term" value="C:plasma membrane"/>
    <property type="evidence" value="ECO:0007669"/>
    <property type="project" value="UniProtKB-SubCell"/>
</dbReference>
<organism evidence="14 15">
    <name type="scientific">Stylophora pistillata</name>
    <name type="common">Smooth cauliflower coral</name>
    <dbReference type="NCBI Taxonomy" id="50429"/>
    <lineage>
        <taxon>Eukaryota</taxon>
        <taxon>Metazoa</taxon>
        <taxon>Cnidaria</taxon>
        <taxon>Anthozoa</taxon>
        <taxon>Hexacorallia</taxon>
        <taxon>Scleractinia</taxon>
        <taxon>Astrocoeniina</taxon>
        <taxon>Pocilloporidae</taxon>
        <taxon>Stylophora</taxon>
    </lineage>
</organism>
<keyword evidence="9" id="KW-0739">Sodium transport</keyword>
<keyword evidence="6" id="KW-0915">Sodium</keyword>